<accession>A0ABP7PUP5</accession>
<name>A0ABP7PUP5_9ACTN</name>
<dbReference type="Proteomes" id="UP001500034">
    <property type="component" value="Unassembled WGS sequence"/>
</dbReference>
<reference evidence="2" key="1">
    <citation type="journal article" date="2019" name="Int. J. Syst. Evol. Microbiol.">
        <title>The Global Catalogue of Microorganisms (GCM) 10K type strain sequencing project: providing services to taxonomists for standard genome sequencing and annotation.</title>
        <authorList>
            <consortium name="The Broad Institute Genomics Platform"/>
            <consortium name="The Broad Institute Genome Sequencing Center for Infectious Disease"/>
            <person name="Wu L."/>
            <person name="Ma J."/>
        </authorList>
    </citation>
    <scope>NUCLEOTIDE SEQUENCE [LARGE SCALE GENOMIC DNA]</scope>
    <source>
        <strain evidence="2">JCM 17027</strain>
    </source>
</reference>
<organism evidence="1 2">
    <name type="scientific">Streptomyces marokkonensis</name>
    <dbReference type="NCBI Taxonomy" id="324855"/>
    <lineage>
        <taxon>Bacteria</taxon>
        <taxon>Bacillati</taxon>
        <taxon>Actinomycetota</taxon>
        <taxon>Actinomycetes</taxon>
        <taxon>Kitasatosporales</taxon>
        <taxon>Streptomycetaceae</taxon>
        <taxon>Streptomyces</taxon>
    </lineage>
</organism>
<dbReference type="Gene3D" id="1.10.10.10">
    <property type="entry name" value="Winged helix-like DNA-binding domain superfamily/Winged helix DNA-binding domain"/>
    <property type="match status" value="1"/>
</dbReference>
<comment type="caution">
    <text evidence="1">The sequence shown here is derived from an EMBL/GenBank/DDBJ whole genome shotgun (WGS) entry which is preliminary data.</text>
</comment>
<proteinExistence type="predicted"/>
<dbReference type="SUPFAM" id="SSF46894">
    <property type="entry name" value="C-terminal effector domain of the bipartite response regulators"/>
    <property type="match status" value="1"/>
</dbReference>
<keyword evidence="2" id="KW-1185">Reference proteome</keyword>
<evidence type="ECO:0000313" key="1">
    <source>
        <dbReference type="EMBL" id="GAA3971220.1"/>
    </source>
</evidence>
<dbReference type="InterPro" id="IPR036388">
    <property type="entry name" value="WH-like_DNA-bd_sf"/>
</dbReference>
<dbReference type="InterPro" id="IPR016032">
    <property type="entry name" value="Sig_transdc_resp-reg_C-effctor"/>
</dbReference>
<gene>
    <name evidence="1" type="ORF">GCM10022384_22740</name>
</gene>
<evidence type="ECO:0000313" key="2">
    <source>
        <dbReference type="Proteomes" id="UP001500034"/>
    </source>
</evidence>
<sequence>MPPERLAAGAAVHATVRNHLSAAIGKTATRNRAEALREARHQGWL</sequence>
<protein>
    <recommendedName>
        <fullName evidence="3">HTH luxR-type domain-containing protein</fullName>
    </recommendedName>
</protein>
<evidence type="ECO:0008006" key="3">
    <source>
        <dbReference type="Google" id="ProtNLM"/>
    </source>
</evidence>
<dbReference type="EMBL" id="BAABCQ010000033">
    <property type="protein sequence ID" value="GAA3971220.1"/>
    <property type="molecule type" value="Genomic_DNA"/>
</dbReference>